<comment type="caution">
    <text evidence="2">The sequence shown here is derived from an EMBL/GenBank/DDBJ whole genome shotgun (WGS) entry which is preliminary data.</text>
</comment>
<name>A0A367ZT02_9BACT</name>
<sequence length="657" mass="72495">MPSRLLSVVFTDIKGFTERTSQAGRDFAVKLREKHDALLKPIIRRYEGTLVKTIGDAFLLTFESPTNAVLCALMMQEALRTYNRTAPAEERIEIRIAINTGEVTVTDGDVLGDVVNVASRVEHITEANEIWFTEATYLAMNKQEVPTSLVGEFRLKGVPEALKIYRVVQDLDSEQFKMALARQQEKLAADAALAAPGRPGLPLPAVGLVAALVLLTLLAILWTWKNAIPPQLLEANRALNSGEPRRAIDAVISLLAEAPNHPQGLELLRRSLEAAVGQHLAKKETAAARALLDDLRARFGSLGPLPDLETDVSLAEAYDLAQQGLRGREQADEIAHRLATEQKDHAPTVHKVARFYHRTGIHGRRSIHYMTAAAAFDPASFAQDPEFLKTMDYFLMTWSPEEGFDETRQFIASHCFDLFAATFTRLLATTDQDSRSGRWNALRIMARRGRPVDPTPVYLAEILNSPGEEDSPLLREAVEYFVAGTGTAALPATFDRFPLLERGLLATDSPSMRLAAGPFFPRLEPWLRRALTDPGSTTARLNAFRVLEEKGIPPDQLWRFHAAQAIDWEGVLRTDNQTRRTLKDAVAYLASHPVPAGIAVRTDPVLAPLREALTALAAAAARYAAHARGNNWQPEFASWQALQGEAEAAASRLPQAR</sequence>
<protein>
    <submittedName>
        <fullName evidence="2">Adenylate cyclase</fullName>
    </submittedName>
</protein>
<dbReference type="EMBL" id="QOQW01000003">
    <property type="protein sequence ID" value="RCK80977.1"/>
    <property type="molecule type" value="Genomic_DNA"/>
</dbReference>
<dbReference type="AlphaFoldDB" id="A0A367ZT02"/>
<dbReference type="InterPro" id="IPR029787">
    <property type="entry name" value="Nucleotide_cyclase"/>
</dbReference>
<evidence type="ECO:0000313" key="2">
    <source>
        <dbReference type="EMBL" id="RCK80977.1"/>
    </source>
</evidence>
<dbReference type="Proteomes" id="UP000252355">
    <property type="component" value="Unassembled WGS sequence"/>
</dbReference>
<dbReference type="InterPro" id="IPR050697">
    <property type="entry name" value="Adenylyl/Guanylyl_Cyclase_3/4"/>
</dbReference>
<accession>A0A367ZT02</accession>
<dbReference type="SUPFAM" id="SSF55073">
    <property type="entry name" value="Nucleotide cyclase"/>
    <property type="match status" value="1"/>
</dbReference>
<dbReference type="SMART" id="SM00044">
    <property type="entry name" value="CYCc"/>
    <property type="match status" value="1"/>
</dbReference>
<feature type="domain" description="Guanylate cyclase" evidence="1">
    <location>
        <begin position="7"/>
        <end position="122"/>
    </location>
</feature>
<evidence type="ECO:0000259" key="1">
    <source>
        <dbReference type="PROSITE" id="PS50125"/>
    </source>
</evidence>
<dbReference type="PANTHER" id="PTHR43081">
    <property type="entry name" value="ADENYLATE CYCLASE, TERMINAL-DIFFERENTIATION SPECIFIC-RELATED"/>
    <property type="match status" value="1"/>
</dbReference>
<dbReference type="InterPro" id="IPR001054">
    <property type="entry name" value="A/G_cyclase"/>
</dbReference>
<organism evidence="2 3">
    <name type="scientific">Candidatus Ozemobacter sibiricus</name>
    <dbReference type="NCBI Taxonomy" id="2268124"/>
    <lineage>
        <taxon>Bacteria</taxon>
        <taxon>Candidatus Ozemobacteria</taxon>
        <taxon>Candidatus Ozemobacterales</taxon>
        <taxon>Candidatus Ozemobacteraceae</taxon>
        <taxon>Candidatus Ozemobacter</taxon>
    </lineage>
</organism>
<dbReference type="GO" id="GO:0035556">
    <property type="term" value="P:intracellular signal transduction"/>
    <property type="evidence" value="ECO:0007669"/>
    <property type="project" value="InterPro"/>
</dbReference>
<dbReference type="PROSITE" id="PS50125">
    <property type="entry name" value="GUANYLATE_CYCLASE_2"/>
    <property type="match status" value="1"/>
</dbReference>
<dbReference type="GO" id="GO:0009190">
    <property type="term" value="P:cyclic nucleotide biosynthetic process"/>
    <property type="evidence" value="ECO:0007669"/>
    <property type="project" value="InterPro"/>
</dbReference>
<dbReference type="PANTHER" id="PTHR43081:SF1">
    <property type="entry name" value="ADENYLATE CYCLASE, TERMINAL-DIFFERENTIATION SPECIFIC"/>
    <property type="match status" value="1"/>
</dbReference>
<evidence type="ECO:0000313" key="3">
    <source>
        <dbReference type="Proteomes" id="UP000252355"/>
    </source>
</evidence>
<dbReference type="CDD" id="cd07302">
    <property type="entry name" value="CHD"/>
    <property type="match status" value="1"/>
</dbReference>
<dbReference type="GO" id="GO:0004016">
    <property type="term" value="F:adenylate cyclase activity"/>
    <property type="evidence" value="ECO:0007669"/>
    <property type="project" value="UniProtKB-ARBA"/>
</dbReference>
<reference evidence="2 3" key="1">
    <citation type="submission" date="2018-05" db="EMBL/GenBank/DDBJ databases">
        <title>A metagenomic window into the 2 km-deep terrestrial subsurface aquifer revealed taxonomically and functionally diverse microbial community comprising novel uncultured bacterial lineages.</title>
        <authorList>
            <person name="Kadnikov V.V."/>
            <person name="Mardanov A.V."/>
            <person name="Beletsky A.V."/>
            <person name="Banks D."/>
            <person name="Pimenov N.V."/>
            <person name="Frank Y.A."/>
            <person name="Karnachuk O.V."/>
            <person name="Ravin N.V."/>
        </authorList>
    </citation>
    <scope>NUCLEOTIDE SEQUENCE [LARGE SCALE GENOMIC DNA]</scope>
    <source>
        <strain evidence="2">BY5</strain>
    </source>
</reference>
<gene>
    <name evidence="2" type="ORF">OZSIB_2354</name>
</gene>
<proteinExistence type="predicted"/>
<dbReference type="Gene3D" id="3.30.70.1230">
    <property type="entry name" value="Nucleotide cyclase"/>
    <property type="match status" value="1"/>
</dbReference>
<dbReference type="Pfam" id="PF00211">
    <property type="entry name" value="Guanylate_cyc"/>
    <property type="match status" value="1"/>
</dbReference>